<gene>
    <name evidence="2" type="ORF">DNG_03509</name>
</gene>
<protein>
    <submittedName>
        <fullName evidence="2">Uncharacterized protein</fullName>
    </submittedName>
</protein>
<evidence type="ECO:0000313" key="3">
    <source>
        <dbReference type="Proteomes" id="UP001187682"/>
    </source>
</evidence>
<keyword evidence="1" id="KW-1133">Transmembrane helix</keyword>
<feature type="transmembrane region" description="Helical" evidence="1">
    <location>
        <begin position="309"/>
        <end position="330"/>
    </location>
</feature>
<evidence type="ECO:0000256" key="1">
    <source>
        <dbReference type="SAM" id="Phobius"/>
    </source>
</evidence>
<dbReference type="EMBL" id="ONZQ02000004">
    <property type="protein sequence ID" value="SPO00761.1"/>
    <property type="molecule type" value="Genomic_DNA"/>
</dbReference>
<feature type="transmembrane region" description="Helical" evidence="1">
    <location>
        <begin position="127"/>
        <end position="147"/>
    </location>
</feature>
<feature type="transmembrane region" description="Helical" evidence="1">
    <location>
        <begin position="283"/>
        <end position="303"/>
    </location>
</feature>
<reference evidence="2" key="1">
    <citation type="submission" date="2018-03" db="EMBL/GenBank/DDBJ databases">
        <authorList>
            <person name="Guldener U."/>
        </authorList>
    </citation>
    <scope>NUCLEOTIDE SEQUENCE</scope>
</reference>
<keyword evidence="1" id="KW-0812">Transmembrane</keyword>
<proteinExistence type="predicted"/>
<dbReference type="Proteomes" id="UP001187682">
    <property type="component" value="Unassembled WGS sequence"/>
</dbReference>
<keyword evidence="3" id="KW-1185">Reference proteome</keyword>
<evidence type="ECO:0000313" key="2">
    <source>
        <dbReference type="EMBL" id="SPO00761.1"/>
    </source>
</evidence>
<feature type="transmembrane region" description="Helical" evidence="1">
    <location>
        <begin position="70"/>
        <end position="89"/>
    </location>
</feature>
<keyword evidence="1" id="KW-0472">Membrane</keyword>
<organism evidence="2 3">
    <name type="scientific">Cephalotrichum gorgonifer</name>
    <dbReference type="NCBI Taxonomy" id="2041049"/>
    <lineage>
        <taxon>Eukaryota</taxon>
        <taxon>Fungi</taxon>
        <taxon>Dikarya</taxon>
        <taxon>Ascomycota</taxon>
        <taxon>Pezizomycotina</taxon>
        <taxon>Sordariomycetes</taxon>
        <taxon>Hypocreomycetidae</taxon>
        <taxon>Microascales</taxon>
        <taxon>Microascaceae</taxon>
        <taxon>Cephalotrichum</taxon>
    </lineage>
</organism>
<comment type="caution">
    <text evidence="2">The sequence shown here is derived from an EMBL/GenBank/DDBJ whole genome shotgun (WGS) entry which is preliminary data.</text>
</comment>
<accession>A0AAE8STN2</accession>
<feature type="transmembrane region" description="Helical" evidence="1">
    <location>
        <begin position="44"/>
        <end position="63"/>
    </location>
</feature>
<sequence>MTAGTLILWSVTTAIGVREASKDGFHHGWTADADIVGDGVRAATWAQGSLLFLITFLGMFHFGHSAAKEIGGGLVILHVSLALAFLGPLKHRTLSPVDAVLGSMILEVQNSALSVQLVSKETLAARWQVGAVLFAQLLGLSTVGVLVRSFTRGGTAGADQDSCISIIWWVWLSNCSDVPPSQISPFWIYYGLRWITFAHSSFYSVTRADFFDKSLKWEQRHHYSNCAACDDPFMVDTAMCTSCIAFQAPPRRREIKDLTNIYMDTRSAFSEITATTELFYLEYAAYGLLGFMIVEIAMASNSVSKTSPVYAVGQVSQVVVAGVTLARAVWVTTRSLVRDGGEYS</sequence>
<name>A0AAE8STN2_9PEZI</name>
<dbReference type="AlphaFoldDB" id="A0AAE8STN2"/>